<feature type="transmembrane region" description="Helical" evidence="6">
    <location>
        <begin position="389"/>
        <end position="407"/>
    </location>
</feature>
<accession>A0AAV8Y5D4</accession>
<evidence type="ECO:0000256" key="5">
    <source>
        <dbReference type="ARBA" id="ARBA00023136"/>
    </source>
</evidence>
<protein>
    <recommendedName>
        <fullName evidence="6">Choline transporter-like protein</fullName>
    </recommendedName>
</protein>
<evidence type="ECO:0000256" key="6">
    <source>
        <dbReference type="RuleBase" id="RU368066"/>
    </source>
</evidence>
<proteinExistence type="inferred from homology"/>
<feature type="transmembrane region" description="Helical" evidence="6">
    <location>
        <begin position="289"/>
        <end position="311"/>
    </location>
</feature>
<feature type="transmembrane region" description="Helical" evidence="6">
    <location>
        <begin position="148"/>
        <end position="172"/>
    </location>
</feature>
<evidence type="ECO:0000256" key="4">
    <source>
        <dbReference type="ARBA" id="ARBA00022989"/>
    </source>
</evidence>
<evidence type="ECO:0000256" key="2">
    <source>
        <dbReference type="ARBA" id="ARBA00007168"/>
    </source>
</evidence>
<dbReference type="GO" id="GO:0022857">
    <property type="term" value="F:transmembrane transporter activity"/>
    <property type="evidence" value="ECO:0007669"/>
    <property type="project" value="UniProtKB-UniRule"/>
</dbReference>
<evidence type="ECO:0000256" key="3">
    <source>
        <dbReference type="ARBA" id="ARBA00022692"/>
    </source>
</evidence>
<dbReference type="Pfam" id="PF04515">
    <property type="entry name" value="Choline_transpo"/>
    <property type="match status" value="2"/>
</dbReference>
<keyword evidence="8" id="KW-1185">Reference proteome</keyword>
<dbReference type="InterPro" id="IPR007603">
    <property type="entry name" value="Choline_transptr-like"/>
</dbReference>
<reference evidence="7" key="1">
    <citation type="journal article" date="2023" name="Insect Mol. Biol.">
        <title>Genome sequencing provides insights into the evolution of gene families encoding plant cell wall-degrading enzymes in longhorned beetles.</title>
        <authorList>
            <person name="Shin N.R."/>
            <person name="Okamura Y."/>
            <person name="Kirsch R."/>
            <person name="Pauchet Y."/>
        </authorList>
    </citation>
    <scope>NUCLEOTIDE SEQUENCE</scope>
    <source>
        <strain evidence="7">AMC_N1</strain>
    </source>
</reference>
<comment type="similarity">
    <text evidence="2 6">Belongs to the CTL (choline transporter-like) family.</text>
</comment>
<feature type="transmembrane region" description="Helical" evidence="6">
    <location>
        <begin position="124"/>
        <end position="142"/>
    </location>
</feature>
<sequence>FVFWDIAYFMVISFVSSMATTIVVTCVEVQLSCKRKENVNEECYKTIKTSGPYHIVFRKNSKEIDRLCVSNCSQYEGYRTFFTRCVPNKSKIVVNTFFSKTGLKKFLQPFREVSEDFYLCWREICYLCLISLAFSILILILFRYLVGLVVWIVLIGAILACTGGTIFLWILWKKSKDDNNTIPLDLLPDVDSRKTEAYLGFAILATITTIVVVLIIVVMRKRIKLVVQLFEESGKAISVMPSLLFEPILTKPCNLFSFIWWPKHNADFFRNKSKLDSPITHSAYNLTRYHLGSVALGSFLIATVQFARVILKLVEKQLKNRQGKCVECVLKCCQCCLYCFEKIIKYLSRNAYIEVAIYGYSFCQAGKQAFKLLSSNVLRVAAINSVGDFVLFLGKVLVVAATVLIGIKMLQNKDGVQHIWVPVTLAGLFAYFVAHCFITVYEMAIDTIFLCFCEDCERNDGISKPYYMSRGLMEFVENSKKALEIHDAGNGNRIAWQGDISTISN</sequence>
<feature type="transmembrane region" description="Helical" evidence="6">
    <location>
        <begin position="197"/>
        <end position="219"/>
    </location>
</feature>
<comment type="subcellular location">
    <subcellularLocation>
        <location evidence="6">Cell membrane</location>
        <topology evidence="6">Multi-pass membrane protein</topology>
    </subcellularLocation>
    <subcellularLocation>
        <location evidence="1">Membrane</location>
        <topology evidence="1">Multi-pass membrane protein</topology>
    </subcellularLocation>
</comment>
<keyword evidence="5 6" id="KW-0472">Membrane</keyword>
<keyword evidence="3 6" id="KW-0812">Transmembrane</keyword>
<dbReference type="EMBL" id="JAPWTK010000197">
    <property type="protein sequence ID" value="KAJ8946090.1"/>
    <property type="molecule type" value="Genomic_DNA"/>
</dbReference>
<evidence type="ECO:0000313" key="7">
    <source>
        <dbReference type="EMBL" id="KAJ8946090.1"/>
    </source>
</evidence>
<dbReference type="Proteomes" id="UP001162162">
    <property type="component" value="Unassembled WGS sequence"/>
</dbReference>
<dbReference type="AlphaFoldDB" id="A0AAV8Y5D4"/>
<feature type="transmembrane region" description="Helical" evidence="6">
    <location>
        <begin position="419"/>
        <end position="441"/>
    </location>
</feature>
<comment type="function">
    <text evidence="6">Choline transporter.</text>
</comment>
<dbReference type="PANTHER" id="PTHR12385:SF96">
    <property type="entry name" value="CHOLINE TRANSPORTER-LIKE PROTEIN"/>
    <property type="match status" value="1"/>
</dbReference>
<feature type="transmembrane region" description="Helical" evidence="6">
    <location>
        <begin position="6"/>
        <end position="27"/>
    </location>
</feature>
<dbReference type="GO" id="GO:0005886">
    <property type="term" value="C:plasma membrane"/>
    <property type="evidence" value="ECO:0007669"/>
    <property type="project" value="UniProtKB-SubCell"/>
</dbReference>
<name>A0AAV8Y5D4_9CUCU</name>
<organism evidence="7 8">
    <name type="scientific">Aromia moschata</name>
    <dbReference type="NCBI Taxonomy" id="1265417"/>
    <lineage>
        <taxon>Eukaryota</taxon>
        <taxon>Metazoa</taxon>
        <taxon>Ecdysozoa</taxon>
        <taxon>Arthropoda</taxon>
        <taxon>Hexapoda</taxon>
        <taxon>Insecta</taxon>
        <taxon>Pterygota</taxon>
        <taxon>Neoptera</taxon>
        <taxon>Endopterygota</taxon>
        <taxon>Coleoptera</taxon>
        <taxon>Polyphaga</taxon>
        <taxon>Cucujiformia</taxon>
        <taxon>Chrysomeloidea</taxon>
        <taxon>Cerambycidae</taxon>
        <taxon>Cerambycinae</taxon>
        <taxon>Callichromatini</taxon>
        <taxon>Aromia</taxon>
    </lineage>
</organism>
<gene>
    <name evidence="7" type="ORF">NQ318_010387</name>
</gene>
<evidence type="ECO:0000256" key="1">
    <source>
        <dbReference type="ARBA" id="ARBA00004141"/>
    </source>
</evidence>
<dbReference type="PANTHER" id="PTHR12385">
    <property type="entry name" value="CHOLINE TRANSPORTER-LIKE (SLC FAMILY 44)"/>
    <property type="match status" value="1"/>
</dbReference>
<feature type="non-terminal residue" evidence="7">
    <location>
        <position position="1"/>
    </location>
</feature>
<comment type="caution">
    <text evidence="7">The sequence shown here is derived from an EMBL/GenBank/DDBJ whole genome shotgun (WGS) entry which is preliminary data.</text>
</comment>
<keyword evidence="4 6" id="KW-1133">Transmembrane helix</keyword>
<evidence type="ECO:0000313" key="8">
    <source>
        <dbReference type="Proteomes" id="UP001162162"/>
    </source>
</evidence>